<gene>
    <name evidence="1" type="ORF">QYM36_014104</name>
</gene>
<dbReference type="AlphaFoldDB" id="A0AA88HFX2"/>
<reference evidence="1" key="1">
    <citation type="submission" date="2023-07" db="EMBL/GenBank/DDBJ databases">
        <title>Chromosome-level genome assembly of Artemia franciscana.</title>
        <authorList>
            <person name="Jo E."/>
        </authorList>
    </citation>
    <scope>NUCLEOTIDE SEQUENCE</scope>
    <source>
        <tissue evidence="1">Whole body</tissue>
    </source>
</reference>
<accession>A0AA88HFX2</accession>
<proteinExistence type="predicted"/>
<comment type="caution">
    <text evidence="1">The sequence shown here is derived from an EMBL/GenBank/DDBJ whole genome shotgun (WGS) entry which is preliminary data.</text>
</comment>
<keyword evidence="2" id="KW-1185">Reference proteome</keyword>
<protein>
    <submittedName>
        <fullName evidence="1">Uncharacterized protein</fullName>
    </submittedName>
</protein>
<name>A0AA88HFX2_ARTSF</name>
<dbReference type="EMBL" id="JAVRJZ010000018">
    <property type="protein sequence ID" value="KAK2708380.1"/>
    <property type="molecule type" value="Genomic_DNA"/>
</dbReference>
<evidence type="ECO:0000313" key="1">
    <source>
        <dbReference type="EMBL" id="KAK2708380.1"/>
    </source>
</evidence>
<dbReference type="Proteomes" id="UP001187531">
    <property type="component" value="Unassembled WGS sequence"/>
</dbReference>
<organism evidence="1 2">
    <name type="scientific">Artemia franciscana</name>
    <name type="common">Brine shrimp</name>
    <name type="synonym">Artemia sanfranciscana</name>
    <dbReference type="NCBI Taxonomy" id="6661"/>
    <lineage>
        <taxon>Eukaryota</taxon>
        <taxon>Metazoa</taxon>
        <taxon>Ecdysozoa</taxon>
        <taxon>Arthropoda</taxon>
        <taxon>Crustacea</taxon>
        <taxon>Branchiopoda</taxon>
        <taxon>Anostraca</taxon>
        <taxon>Artemiidae</taxon>
        <taxon>Artemia</taxon>
    </lineage>
</organism>
<sequence>MGSEFRLKKACIIIETRAHLTKIFRTQSQRLQIRKDRTFLIFVELSAADGSTAVTSVADGSKVVTKVPGSRVDGSTLKLELFKFVSEARDISSSIE</sequence>
<evidence type="ECO:0000313" key="2">
    <source>
        <dbReference type="Proteomes" id="UP001187531"/>
    </source>
</evidence>